<organism evidence="1 2">
    <name type="scientific">Faecalibacterium langellae</name>
    <dbReference type="NCBI Taxonomy" id="3435293"/>
    <lineage>
        <taxon>Bacteria</taxon>
        <taxon>Bacillati</taxon>
        <taxon>Bacillota</taxon>
        <taxon>Clostridia</taxon>
        <taxon>Eubacteriales</taxon>
        <taxon>Oscillospiraceae</taxon>
        <taxon>Faecalibacterium</taxon>
    </lineage>
</organism>
<reference evidence="1 2" key="1">
    <citation type="journal article" date="2017" name="Front. Microbiol.">
        <title>New Insights into the Diversity of the Genus Faecalibacterium.</title>
        <authorList>
            <person name="Benevides L."/>
            <person name="Burman S."/>
            <person name="Martin R."/>
            <person name="Robert V."/>
            <person name="Thomas M."/>
            <person name="Miquel S."/>
            <person name="Chain F."/>
            <person name="Sokol H."/>
            <person name="Bermudez-Humaran L.G."/>
            <person name="Morrison M."/>
            <person name="Langella P."/>
            <person name="Azevedo V.A."/>
            <person name="Chatel J.M."/>
            <person name="Soares S."/>
        </authorList>
    </citation>
    <scope>NUCLEOTIDE SEQUENCE [LARGE SCALE GENOMIC DNA]</scope>
    <source>
        <strain evidence="2">CNCM I-4541</strain>
    </source>
</reference>
<protein>
    <submittedName>
        <fullName evidence="1">ABC transporter substrate-binding protein</fullName>
    </submittedName>
</protein>
<proteinExistence type="predicted"/>
<keyword evidence="2" id="KW-1185">Reference proteome</keyword>
<gene>
    <name evidence="1" type="ORF">CGS49_07860</name>
</gene>
<accession>A0ACC9CZ78</accession>
<evidence type="ECO:0000313" key="2">
    <source>
        <dbReference type="Proteomes" id="UP000220959"/>
    </source>
</evidence>
<dbReference type="EMBL" id="NMTR01000019">
    <property type="protein sequence ID" value="PDX61078.1"/>
    <property type="molecule type" value="Genomic_DNA"/>
</dbReference>
<comment type="caution">
    <text evidence="1">The sequence shown here is derived from an EMBL/GenBank/DDBJ whole genome shotgun (WGS) entry which is preliminary data.</text>
</comment>
<evidence type="ECO:0000313" key="1">
    <source>
        <dbReference type="EMBL" id="PDX61078.1"/>
    </source>
</evidence>
<name>A0ACC9CZ78_9FIRM</name>
<dbReference type="Proteomes" id="UP000220959">
    <property type="component" value="Unassembled WGS sequence"/>
</dbReference>
<sequence length="303" mass="31526">MKKISRRSFVKAAGTVLALTALTACGGSAGSTAASGSTASSAASGSAAASSEALSADVQAIVDRGVLKVGVKNAVKGFSFQDTLTGEYTGLEDSLAEMIAEHLGVDVEFTTVTAATRGELLDSGDIDCVLATFTITDERRKSWDFSTPYYTDYVSVLVEDASGIKELADLKDKVVGVSSGSTSARALVQAMIDASVISGDGFDADTFNADTWKDGISFRQYDDYPAISTALSAGEVDGFCVDKSILAIYKTDGRSYIDAEFSPQEYGIATKKGSGFSALCDELVTGWLADGTIDGLIKDNGLD</sequence>